<dbReference type="InterPro" id="IPR017871">
    <property type="entry name" value="ABC_transporter-like_CS"/>
</dbReference>
<dbReference type="Pfam" id="PF00005">
    <property type="entry name" value="ABC_tran"/>
    <property type="match status" value="1"/>
</dbReference>
<comment type="subcellular location">
    <subcellularLocation>
        <location evidence="1">Cell membrane</location>
        <topology evidence="1">Multi-pass membrane protein</topology>
    </subcellularLocation>
</comment>
<dbReference type="PANTHER" id="PTHR43394">
    <property type="entry name" value="ATP-DEPENDENT PERMEASE MDL1, MITOCHONDRIAL"/>
    <property type="match status" value="1"/>
</dbReference>
<dbReference type="GO" id="GO:0016887">
    <property type="term" value="F:ATP hydrolysis activity"/>
    <property type="evidence" value="ECO:0007669"/>
    <property type="project" value="InterPro"/>
</dbReference>
<dbReference type="GO" id="GO:0005886">
    <property type="term" value="C:plasma membrane"/>
    <property type="evidence" value="ECO:0007669"/>
    <property type="project" value="UniProtKB-SubCell"/>
</dbReference>
<evidence type="ECO:0000259" key="10">
    <source>
        <dbReference type="PROSITE" id="PS50929"/>
    </source>
</evidence>
<dbReference type="GO" id="GO:0015421">
    <property type="term" value="F:ABC-type oligopeptide transporter activity"/>
    <property type="evidence" value="ECO:0007669"/>
    <property type="project" value="TreeGrafter"/>
</dbReference>
<organism evidence="11 12">
    <name type="scientific">Bianquea renquensis</name>
    <dbReference type="NCBI Taxonomy" id="2763661"/>
    <lineage>
        <taxon>Bacteria</taxon>
        <taxon>Bacillati</taxon>
        <taxon>Bacillota</taxon>
        <taxon>Clostridia</taxon>
        <taxon>Eubacteriales</taxon>
        <taxon>Bianqueaceae</taxon>
        <taxon>Bianquea</taxon>
    </lineage>
</organism>
<evidence type="ECO:0000313" key="11">
    <source>
        <dbReference type="EMBL" id="MBC8541967.1"/>
    </source>
</evidence>
<evidence type="ECO:0000313" key="12">
    <source>
        <dbReference type="Proteomes" id="UP000657006"/>
    </source>
</evidence>
<dbReference type="Gene3D" id="3.40.50.300">
    <property type="entry name" value="P-loop containing nucleotide triphosphate hydrolases"/>
    <property type="match status" value="1"/>
</dbReference>
<feature type="transmembrane region" description="Helical" evidence="8">
    <location>
        <begin position="257"/>
        <end position="283"/>
    </location>
</feature>
<dbReference type="Pfam" id="PF00664">
    <property type="entry name" value="ABC_membrane"/>
    <property type="match status" value="1"/>
</dbReference>
<dbReference type="PROSITE" id="PS00211">
    <property type="entry name" value="ABC_TRANSPORTER_1"/>
    <property type="match status" value="1"/>
</dbReference>
<feature type="transmembrane region" description="Helical" evidence="8">
    <location>
        <begin position="20"/>
        <end position="42"/>
    </location>
</feature>
<dbReference type="EMBL" id="JACRSQ010000001">
    <property type="protein sequence ID" value="MBC8541967.1"/>
    <property type="molecule type" value="Genomic_DNA"/>
</dbReference>
<gene>
    <name evidence="11" type="ORF">H8730_00185</name>
</gene>
<feature type="transmembrane region" description="Helical" evidence="8">
    <location>
        <begin position="62"/>
        <end position="81"/>
    </location>
</feature>
<reference evidence="11" key="1">
    <citation type="submission" date="2020-08" db="EMBL/GenBank/DDBJ databases">
        <title>Genome public.</title>
        <authorList>
            <person name="Liu C."/>
            <person name="Sun Q."/>
        </authorList>
    </citation>
    <scope>NUCLEOTIDE SEQUENCE</scope>
    <source>
        <strain evidence="11">NSJ-32</strain>
    </source>
</reference>
<evidence type="ECO:0000256" key="3">
    <source>
        <dbReference type="ARBA" id="ARBA00022692"/>
    </source>
</evidence>
<dbReference type="CDD" id="cd03254">
    <property type="entry name" value="ABCC_Glucan_exporter_like"/>
    <property type="match status" value="1"/>
</dbReference>
<dbReference type="InterPro" id="IPR011527">
    <property type="entry name" value="ABC1_TM_dom"/>
</dbReference>
<evidence type="ECO:0000256" key="8">
    <source>
        <dbReference type="SAM" id="Phobius"/>
    </source>
</evidence>
<evidence type="ECO:0000256" key="6">
    <source>
        <dbReference type="ARBA" id="ARBA00022989"/>
    </source>
</evidence>
<dbReference type="PROSITE" id="PS50893">
    <property type="entry name" value="ABC_TRANSPORTER_2"/>
    <property type="match status" value="1"/>
</dbReference>
<dbReference type="Gene3D" id="1.20.1560.10">
    <property type="entry name" value="ABC transporter type 1, transmembrane domain"/>
    <property type="match status" value="1"/>
</dbReference>
<dbReference type="FunFam" id="3.40.50.300:FF:000287">
    <property type="entry name" value="Multidrug ABC transporter ATP-binding protein"/>
    <property type="match status" value="1"/>
</dbReference>
<evidence type="ECO:0000256" key="4">
    <source>
        <dbReference type="ARBA" id="ARBA00022741"/>
    </source>
</evidence>
<dbReference type="InterPro" id="IPR039421">
    <property type="entry name" value="Type_1_exporter"/>
</dbReference>
<dbReference type="AlphaFoldDB" id="A0A926HVS7"/>
<dbReference type="PANTHER" id="PTHR43394:SF1">
    <property type="entry name" value="ATP-BINDING CASSETTE SUB-FAMILY B MEMBER 10, MITOCHONDRIAL"/>
    <property type="match status" value="1"/>
</dbReference>
<evidence type="ECO:0000256" key="5">
    <source>
        <dbReference type="ARBA" id="ARBA00022840"/>
    </source>
</evidence>
<name>A0A926HVS7_9FIRM</name>
<keyword evidence="12" id="KW-1185">Reference proteome</keyword>
<dbReference type="Proteomes" id="UP000657006">
    <property type="component" value="Unassembled WGS sequence"/>
</dbReference>
<feature type="domain" description="ABC transmembrane type-1" evidence="10">
    <location>
        <begin position="24"/>
        <end position="303"/>
    </location>
</feature>
<dbReference type="InterPro" id="IPR036640">
    <property type="entry name" value="ABC1_TM_sf"/>
</dbReference>
<evidence type="ECO:0000256" key="1">
    <source>
        <dbReference type="ARBA" id="ARBA00004651"/>
    </source>
</evidence>
<dbReference type="SUPFAM" id="SSF52540">
    <property type="entry name" value="P-loop containing nucleoside triphosphate hydrolases"/>
    <property type="match status" value="1"/>
</dbReference>
<dbReference type="InterPro" id="IPR027417">
    <property type="entry name" value="P-loop_NTPase"/>
</dbReference>
<keyword evidence="3 8" id="KW-0812">Transmembrane</keyword>
<keyword evidence="2" id="KW-0813">Transport</keyword>
<protein>
    <submittedName>
        <fullName evidence="11">ABC transporter ATP-binding protein</fullName>
    </submittedName>
</protein>
<dbReference type="RefSeq" id="WP_177716387.1">
    <property type="nucleotide sequence ID" value="NZ_JACRSQ010000001.1"/>
</dbReference>
<evidence type="ECO:0000256" key="7">
    <source>
        <dbReference type="ARBA" id="ARBA00023136"/>
    </source>
</evidence>
<dbReference type="CDD" id="cd18547">
    <property type="entry name" value="ABC_6TM_Tm288_like"/>
    <property type="match status" value="1"/>
</dbReference>
<accession>A0A926HVS7</accession>
<keyword evidence="7 8" id="KW-0472">Membrane</keyword>
<dbReference type="InterPro" id="IPR003439">
    <property type="entry name" value="ABC_transporter-like_ATP-bd"/>
</dbReference>
<sequence length="575" mass="63852">MKKKTSLAQFMPFVRRYYVLFICIMLCACAVGAVDIAAPYLIGKAIDEMASAGAVKFPAIFRILWILVLCYTGHAIFKYLMQMLSVRTAYRVVEQMRQKAFEHLQRLPLRYYDTTAQGDIVSRFINDADTMVDGLLQGITQLFYGIVIIVGTLLFMLSQSVAVTLIVILVTSLNFVVANVVTRTSAKYFAGTQMLVGELNGYAQEIIGGYKTVKAFGYEAEAQKHFDAINAKLYRAGQKSQFAGSLTNPTTRFVNNLAYICVGVGGGILAGLSAGGISSFIIYATQFARPFNEITGVWAQIMAAASAARRIFDLMEVPPETSDEVGRILRDVRGNVEFRNVDFSYDPNRPLIQNFNLQAKAGQKIAIVGPTGAGKSTIINLLMRYYDVDAGAIYIDGVDIREVRRDALRTQFAMVLQETWSFDGTVRENIAYGKEDATEEEIRQAAKRAYADGFIRRLSHGYDTLIQESGGILSGGQRQLLTIARAMLLDPPMLILDEATSSIDTLTEQNITKAFNKLMEGRTSFIIAHRLSTIRGADTILVMDKGAVVEQGSHGELMEKQGFYYRLYMSQFEQE</sequence>
<dbReference type="InterPro" id="IPR003593">
    <property type="entry name" value="AAA+_ATPase"/>
</dbReference>
<evidence type="ECO:0000259" key="9">
    <source>
        <dbReference type="PROSITE" id="PS50893"/>
    </source>
</evidence>
<feature type="domain" description="ABC transporter" evidence="9">
    <location>
        <begin position="336"/>
        <end position="570"/>
    </location>
</feature>
<proteinExistence type="predicted"/>
<comment type="caution">
    <text evidence="11">The sequence shown here is derived from an EMBL/GenBank/DDBJ whole genome shotgun (WGS) entry which is preliminary data.</text>
</comment>
<dbReference type="PROSITE" id="PS50929">
    <property type="entry name" value="ABC_TM1F"/>
    <property type="match status" value="1"/>
</dbReference>
<feature type="transmembrane region" description="Helical" evidence="8">
    <location>
        <begin position="161"/>
        <end position="181"/>
    </location>
</feature>
<feature type="transmembrane region" description="Helical" evidence="8">
    <location>
        <begin position="135"/>
        <end position="155"/>
    </location>
</feature>
<dbReference type="SMART" id="SM00382">
    <property type="entry name" value="AAA"/>
    <property type="match status" value="1"/>
</dbReference>
<keyword evidence="6 8" id="KW-1133">Transmembrane helix</keyword>
<dbReference type="PROSITE" id="PS51257">
    <property type="entry name" value="PROKAR_LIPOPROTEIN"/>
    <property type="match status" value="1"/>
</dbReference>
<dbReference type="GO" id="GO:0005524">
    <property type="term" value="F:ATP binding"/>
    <property type="evidence" value="ECO:0007669"/>
    <property type="project" value="UniProtKB-KW"/>
</dbReference>
<keyword evidence="4" id="KW-0547">Nucleotide-binding</keyword>
<evidence type="ECO:0000256" key="2">
    <source>
        <dbReference type="ARBA" id="ARBA00022448"/>
    </source>
</evidence>
<dbReference type="SUPFAM" id="SSF90123">
    <property type="entry name" value="ABC transporter transmembrane region"/>
    <property type="match status" value="1"/>
</dbReference>
<keyword evidence="5 11" id="KW-0067">ATP-binding</keyword>